<evidence type="ECO:0000313" key="3">
    <source>
        <dbReference type="Proteomes" id="UP000008956"/>
    </source>
</evidence>
<reference evidence="2 3" key="1">
    <citation type="submission" date="2010-03" db="EMBL/GenBank/DDBJ databases">
        <title>The genome sequence of Ruminococcus torques L2-14.</title>
        <authorList>
            <consortium name="metaHIT consortium -- http://www.metahit.eu/"/>
            <person name="Pajon A."/>
            <person name="Turner K."/>
            <person name="Parkhill J."/>
            <person name="Duncan S."/>
            <person name="Flint H."/>
        </authorList>
    </citation>
    <scope>NUCLEOTIDE SEQUENCE [LARGE SCALE GENOMIC DNA]</scope>
    <source>
        <strain evidence="2 3">L2-14</strain>
    </source>
</reference>
<organism evidence="2 3">
    <name type="scientific">[Ruminococcus] torques L2-14</name>
    <dbReference type="NCBI Taxonomy" id="657313"/>
    <lineage>
        <taxon>Bacteria</taxon>
        <taxon>Bacillati</taxon>
        <taxon>Bacillota</taxon>
        <taxon>Clostridia</taxon>
        <taxon>Lachnospirales</taxon>
        <taxon>Lachnospiraceae</taxon>
        <taxon>Mediterraneibacter</taxon>
    </lineage>
</organism>
<feature type="region of interest" description="Disordered" evidence="1">
    <location>
        <begin position="1"/>
        <end position="37"/>
    </location>
</feature>
<evidence type="ECO:0000256" key="1">
    <source>
        <dbReference type="SAM" id="MobiDB-lite"/>
    </source>
</evidence>
<dbReference type="HOGENOM" id="CLU_3348271_0_0_9"/>
<reference evidence="2 3" key="2">
    <citation type="submission" date="2010-03" db="EMBL/GenBank/DDBJ databases">
        <authorList>
            <person name="Pajon A."/>
        </authorList>
    </citation>
    <scope>NUCLEOTIDE SEQUENCE [LARGE SCALE GENOMIC DNA]</scope>
    <source>
        <strain evidence="2 3">L2-14</strain>
    </source>
</reference>
<name>D4M6W8_9FIRM</name>
<sequence length="37" mass="4581">MDERRPKRRRDKDNPYTQSCRDGRYYITFKDGQSVNQ</sequence>
<dbReference type="KEGG" id="rto:RTO_25010"/>
<accession>D4M6W8</accession>
<dbReference type="Proteomes" id="UP000008956">
    <property type="component" value="Chromosome"/>
</dbReference>
<proteinExistence type="predicted"/>
<dbReference type="AlphaFoldDB" id="D4M6W8"/>
<feature type="compositionally biased region" description="Basic residues" evidence="1">
    <location>
        <begin position="1"/>
        <end position="10"/>
    </location>
</feature>
<dbReference type="EMBL" id="FP929055">
    <property type="protein sequence ID" value="CBL26980.1"/>
    <property type="molecule type" value="Genomic_DNA"/>
</dbReference>
<evidence type="ECO:0000313" key="2">
    <source>
        <dbReference type="EMBL" id="CBL26980.1"/>
    </source>
</evidence>
<protein>
    <submittedName>
        <fullName evidence="2">Uncharacterized protein</fullName>
    </submittedName>
</protein>
<gene>
    <name evidence="2" type="ORF">RTO_25010</name>
</gene>